<keyword evidence="2" id="KW-0067">ATP-binding</keyword>
<dbReference type="Pfam" id="PF03702">
    <property type="entry name" value="AnmK"/>
    <property type="match status" value="1"/>
</dbReference>
<dbReference type="GO" id="GO:0009254">
    <property type="term" value="P:peptidoglycan turnover"/>
    <property type="evidence" value="ECO:0007669"/>
    <property type="project" value="UniProtKB-UniRule"/>
</dbReference>
<keyword evidence="2" id="KW-0547">Nucleotide-binding</keyword>
<dbReference type="HAMAP" id="MF_01270">
    <property type="entry name" value="AnhMurNAc_kinase"/>
    <property type="match status" value="1"/>
</dbReference>
<gene>
    <name evidence="2" type="primary">anmK</name>
    <name evidence="3" type="ORF">Geu3261_0021_011</name>
</gene>
<dbReference type="NCBIfam" id="NF007141">
    <property type="entry name" value="PRK09585.1-5"/>
    <property type="match status" value="1"/>
</dbReference>
<evidence type="ECO:0000313" key="4">
    <source>
        <dbReference type="Proteomes" id="UP000032675"/>
    </source>
</evidence>
<dbReference type="InterPro" id="IPR043129">
    <property type="entry name" value="ATPase_NBD"/>
</dbReference>
<evidence type="ECO:0000313" key="3">
    <source>
        <dbReference type="EMBL" id="GAN95404.1"/>
    </source>
</evidence>
<comment type="caution">
    <text evidence="3">The sequence shown here is derived from an EMBL/GenBank/DDBJ whole genome shotgun (WGS) entry which is preliminary data.</text>
</comment>
<comment type="function">
    <text evidence="2">Catalyzes the specific phosphorylation of 1,6-anhydro-N-acetylmuramic acid (anhMurNAc) with the simultaneous cleavage of the 1,6-anhydro ring, generating MurNAc-6-P. Is required for the utilization of anhMurNAc either imported from the medium or derived from its own cell wall murein, and thus plays a role in cell wall recycling.</text>
</comment>
<dbReference type="GO" id="GO:0097175">
    <property type="term" value="P:1,6-anhydro-N-acetyl-beta-muramic acid catabolic process"/>
    <property type="evidence" value="ECO:0007669"/>
    <property type="project" value="UniProtKB-UniRule"/>
</dbReference>
<reference evidence="3 4" key="1">
    <citation type="submission" date="2012-11" db="EMBL/GenBank/DDBJ databases">
        <title>Whole genome sequence of Gluconacetobacter europaeus NBRC3261.</title>
        <authorList>
            <person name="Azuma Y."/>
            <person name="Higashiura N."/>
            <person name="Hirakawa H."/>
            <person name="Matsushita K."/>
        </authorList>
    </citation>
    <scope>NUCLEOTIDE SEQUENCE [LARGE SCALE GENOMIC DNA]</scope>
    <source>
        <strain evidence="3 4">NBRC 3261</strain>
    </source>
</reference>
<comment type="catalytic activity">
    <reaction evidence="2">
        <text>1,6-anhydro-N-acetyl-beta-muramate + ATP + H2O = N-acetyl-D-muramate 6-phosphate + ADP + H(+)</text>
        <dbReference type="Rhea" id="RHEA:24952"/>
        <dbReference type="ChEBI" id="CHEBI:15377"/>
        <dbReference type="ChEBI" id="CHEBI:15378"/>
        <dbReference type="ChEBI" id="CHEBI:30616"/>
        <dbReference type="ChEBI" id="CHEBI:58690"/>
        <dbReference type="ChEBI" id="CHEBI:58722"/>
        <dbReference type="ChEBI" id="CHEBI:456216"/>
        <dbReference type="EC" id="2.7.1.170"/>
    </reaction>
</comment>
<dbReference type="SUPFAM" id="SSF53067">
    <property type="entry name" value="Actin-like ATPase domain"/>
    <property type="match status" value="1"/>
</dbReference>
<dbReference type="UniPathway" id="UPA00544"/>
<dbReference type="Gene3D" id="3.30.420.40">
    <property type="match status" value="2"/>
</dbReference>
<sequence length="384" mass="40018">MLHAGGTGMKPMLTVIGLMSGTSLDGVDAAIIHTDGERIAGFGPDISLPYTAALRQRARGILDHAPTLSPDDPELKAVEHAITRHHIDAVRQLQAMAPDIDLIGFHGQTILHAPQRRQTWQIGDAGQLSRATGVAVIHDFRSADVAAGGEGAPLVPWFHAALLHDVPGPVAVLNIGGVANVTFIDADNTIHACDTGPGNALLDDWAMRHTGTACDVDGGLARAGTVNRAIVEQLLADPYFARPAPKSLDRQSFATALDRVAACTPADGAATLAAFTIEAVRRTPLPARPARWYVCGGGRHNPVLMQGLQAALGAPVEAVDRLGWNGDALEAQCFGFLAARSARGLPLSAPTITGGPDGLSGGRLTCAGLMPVPSWIHATSGRRS</sequence>
<dbReference type="GO" id="GO:0005524">
    <property type="term" value="F:ATP binding"/>
    <property type="evidence" value="ECO:0007669"/>
    <property type="project" value="UniProtKB-UniRule"/>
</dbReference>
<protein>
    <recommendedName>
        <fullName evidence="2">Anhydro-N-acetylmuramic acid kinase</fullName>
        <ecNumber evidence="2">2.7.1.170</ecNumber>
    </recommendedName>
    <alternativeName>
        <fullName evidence="2">AnhMurNAc kinase</fullName>
    </alternativeName>
</protein>
<organism evidence="3 4">
    <name type="scientific">Komagataeibacter europaeus NBRC 3261</name>
    <dbReference type="NCBI Taxonomy" id="1234669"/>
    <lineage>
        <taxon>Bacteria</taxon>
        <taxon>Pseudomonadati</taxon>
        <taxon>Pseudomonadota</taxon>
        <taxon>Alphaproteobacteria</taxon>
        <taxon>Acetobacterales</taxon>
        <taxon>Acetobacteraceae</taxon>
        <taxon>Komagataeibacter</taxon>
    </lineage>
</organism>
<accession>A0A0D6PW50</accession>
<dbReference type="Proteomes" id="UP000032675">
    <property type="component" value="Unassembled WGS sequence"/>
</dbReference>
<name>A0A0D6PW50_KOMEU</name>
<dbReference type="PANTHER" id="PTHR30605:SF0">
    <property type="entry name" value="ANHYDRO-N-ACETYLMURAMIC ACID KINASE"/>
    <property type="match status" value="1"/>
</dbReference>
<feature type="binding site" evidence="2">
    <location>
        <begin position="21"/>
        <end position="28"/>
    </location>
    <ligand>
        <name>ATP</name>
        <dbReference type="ChEBI" id="CHEBI:30616"/>
    </ligand>
</feature>
<evidence type="ECO:0000256" key="2">
    <source>
        <dbReference type="HAMAP-Rule" id="MF_01270"/>
    </source>
</evidence>
<dbReference type="AlphaFoldDB" id="A0A0D6PW50"/>
<comment type="similarity">
    <text evidence="2">Belongs to the anhydro-N-acetylmuramic acid kinase family.</text>
</comment>
<keyword evidence="2" id="KW-0808">Transferase</keyword>
<dbReference type="GO" id="GO:0016301">
    <property type="term" value="F:kinase activity"/>
    <property type="evidence" value="ECO:0007669"/>
    <property type="project" value="UniProtKB-KW"/>
</dbReference>
<proteinExistence type="inferred from homology"/>
<evidence type="ECO:0000256" key="1">
    <source>
        <dbReference type="ARBA" id="ARBA00023277"/>
    </source>
</evidence>
<dbReference type="UniPathway" id="UPA00343"/>
<dbReference type="GO" id="GO:0016773">
    <property type="term" value="F:phosphotransferase activity, alcohol group as acceptor"/>
    <property type="evidence" value="ECO:0007669"/>
    <property type="project" value="UniProtKB-UniRule"/>
</dbReference>
<keyword evidence="1 2" id="KW-0119">Carbohydrate metabolism</keyword>
<keyword evidence="2 3" id="KW-0418">Kinase</keyword>
<comment type="pathway">
    <text evidence="2">Cell wall biogenesis; peptidoglycan recycling.</text>
</comment>
<dbReference type="InterPro" id="IPR005338">
    <property type="entry name" value="Anhydro_N_Ac-Mur_kinase"/>
</dbReference>
<dbReference type="GO" id="GO:0006040">
    <property type="term" value="P:amino sugar metabolic process"/>
    <property type="evidence" value="ECO:0007669"/>
    <property type="project" value="InterPro"/>
</dbReference>
<dbReference type="PANTHER" id="PTHR30605">
    <property type="entry name" value="ANHYDRO-N-ACETYLMURAMIC ACID KINASE"/>
    <property type="match status" value="1"/>
</dbReference>
<dbReference type="EMBL" id="BANI01000021">
    <property type="protein sequence ID" value="GAN95404.1"/>
    <property type="molecule type" value="Genomic_DNA"/>
</dbReference>
<comment type="pathway">
    <text evidence="2">Amino-sugar metabolism; 1,6-anhydro-N-acetylmuramate degradation.</text>
</comment>
<dbReference type="EC" id="2.7.1.170" evidence="2"/>